<name>A0A9W4UR08_9PLEO</name>
<protein>
    <submittedName>
        <fullName evidence="1">Uncharacterized protein</fullName>
    </submittedName>
</protein>
<sequence length="58" mass="6661">MFDLCPVFSSTRVVFPHILRKTALFKDARVESYSPTRVSRTLRPHDARLADIGYIVPI</sequence>
<gene>
    <name evidence="1" type="ORF">PDIGIT_LOCUS14605</name>
</gene>
<evidence type="ECO:0000313" key="2">
    <source>
        <dbReference type="Proteomes" id="UP001152607"/>
    </source>
</evidence>
<reference evidence="1" key="1">
    <citation type="submission" date="2023-01" db="EMBL/GenBank/DDBJ databases">
        <authorList>
            <person name="Van Ghelder C."/>
            <person name="Rancurel C."/>
        </authorList>
    </citation>
    <scope>NUCLEOTIDE SEQUENCE</scope>
    <source>
        <strain evidence="1">CNCM I-4278</strain>
    </source>
</reference>
<proteinExistence type="predicted"/>
<comment type="caution">
    <text evidence="1">The sequence shown here is derived from an EMBL/GenBank/DDBJ whole genome shotgun (WGS) entry which is preliminary data.</text>
</comment>
<dbReference type="EMBL" id="CAOQHR010000012">
    <property type="protein sequence ID" value="CAI6341408.1"/>
    <property type="molecule type" value="Genomic_DNA"/>
</dbReference>
<organism evidence="1 2">
    <name type="scientific">Periconia digitata</name>
    <dbReference type="NCBI Taxonomy" id="1303443"/>
    <lineage>
        <taxon>Eukaryota</taxon>
        <taxon>Fungi</taxon>
        <taxon>Dikarya</taxon>
        <taxon>Ascomycota</taxon>
        <taxon>Pezizomycotina</taxon>
        <taxon>Dothideomycetes</taxon>
        <taxon>Pleosporomycetidae</taxon>
        <taxon>Pleosporales</taxon>
        <taxon>Massarineae</taxon>
        <taxon>Periconiaceae</taxon>
        <taxon>Periconia</taxon>
    </lineage>
</organism>
<evidence type="ECO:0000313" key="1">
    <source>
        <dbReference type="EMBL" id="CAI6341408.1"/>
    </source>
</evidence>
<keyword evidence="2" id="KW-1185">Reference proteome</keyword>
<dbReference type="Proteomes" id="UP001152607">
    <property type="component" value="Unassembled WGS sequence"/>
</dbReference>
<accession>A0A9W4UR08</accession>
<dbReference type="AlphaFoldDB" id="A0A9W4UR08"/>